<dbReference type="AlphaFoldDB" id="E6U1C5"/>
<dbReference type="InterPro" id="IPR021866">
    <property type="entry name" value="SpoIIAA-like"/>
</dbReference>
<accession>E6U1C5</accession>
<dbReference type="STRING" id="649639.Bcell_0896"/>
<evidence type="ECO:0008006" key="3">
    <source>
        <dbReference type="Google" id="ProtNLM"/>
    </source>
</evidence>
<dbReference type="RefSeq" id="WP_013487513.1">
    <property type="nucleotide sequence ID" value="NC_014829.1"/>
</dbReference>
<dbReference type="HOGENOM" id="CLU_1966118_0_0_9"/>
<dbReference type="InterPro" id="IPR036513">
    <property type="entry name" value="STAS_dom_sf"/>
</dbReference>
<gene>
    <name evidence="1" type="ordered locus">Bcell_0896</name>
</gene>
<dbReference type="Pfam" id="PF11964">
    <property type="entry name" value="SpoIIAA-like"/>
    <property type="match status" value="1"/>
</dbReference>
<dbReference type="Proteomes" id="UP000001401">
    <property type="component" value="Chromosome"/>
</dbReference>
<reference evidence="1" key="1">
    <citation type="submission" date="2010-12" db="EMBL/GenBank/DDBJ databases">
        <title>Complete sequence of Bacillus cellulosilyticus DSM 2522.</title>
        <authorList>
            <consortium name="US DOE Joint Genome Institute"/>
            <person name="Lucas S."/>
            <person name="Copeland A."/>
            <person name="Lapidus A."/>
            <person name="Cheng J.-F."/>
            <person name="Bruce D."/>
            <person name="Goodwin L."/>
            <person name="Pitluck S."/>
            <person name="Chertkov O."/>
            <person name="Detter J.C."/>
            <person name="Han C."/>
            <person name="Tapia R."/>
            <person name="Land M."/>
            <person name="Hauser L."/>
            <person name="Jeffries C."/>
            <person name="Kyrpides N."/>
            <person name="Ivanova N."/>
            <person name="Mikhailova N."/>
            <person name="Brumm P."/>
            <person name="Mead D."/>
            <person name="Woyke T."/>
        </authorList>
    </citation>
    <scope>NUCLEOTIDE SEQUENCE [LARGE SCALE GENOMIC DNA]</scope>
    <source>
        <strain evidence="1">DSM 2522</strain>
    </source>
</reference>
<organism evidence="1 2">
    <name type="scientific">Evansella cellulosilytica (strain ATCC 21833 / DSM 2522 / FERM P-1141 / JCM 9156 / N-4)</name>
    <name type="common">Bacillus cellulosilyticus</name>
    <dbReference type="NCBI Taxonomy" id="649639"/>
    <lineage>
        <taxon>Bacteria</taxon>
        <taxon>Bacillati</taxon>
        <taxon>Bacillota</taxon>
        <taxon>Bacilli</taxon>
        <taxon>Bacillales</taxon>
        <taxon>Bacillaceae</taxon>
        <taxon>Evansella</taxon>
    </lineage>
</organism>
<keyword evidence="2" id="KW-1185">Reference proteome</keyword>
<protein>
    <recommendedName>
        <fullName evidence="3">STAS/SEC14 domain-containing protein</fullName>
    </recommendedName>
</protein>
<dbReference type="KEGG" id="bco:Bcell_0896"/>
<dbReference type="EMBL" id="CP002394">
    <property type="protein sequence ID" value="ADU29172.1"/>
    <property type="molecule type" value="Genomic_DNA"/>
</dbReference>
<evidence type="ECO:0000313" key="1">
    <source>
        <dbReference type="EMBL" id="ADU29172.1"/>
    </source>
</evidence>
<proteinExistence type="predicted"/>
<sequence length="127" mass="14732">MFEVKVLDVSKKIMYIKWSGMVEPEEVREATNRITELLKGFPSSGFDVLVEMVDVTVMKQDTREELVKHQEWLKEAGMKRAAVVVEGAVAKMQLKRTAKQSNHSEEYHFNSYDEAFHFLKDEAKVHI</sequence>
<name>E6U1C5_EVAC2</name>
<dbReference type="SUPFAM" id="SSF52091">
    <property type="entry name" value="SpoIIaa-like"/>
    <property type="match status" value="1"/>
</dbReference>
<dbReference type="eggNOG" id="ENOG50338UI">
    <property type="taxonomic scope" value="Bacteria"/>
</dbReference>
<dbReference type="OrthoDB" id="2864316at2"/>
<evidence type="ECO:0000313" key="2">
    <source>
        <dbReference type="Proteomes" id="UP000001401"/>
    </source>
</evidence>